<accession>A0ABD1K8B5</accession>
<dbReference type="Pfam" id="PF00651">
    <property type="entry name" value="BTB"/>
    <property type="match status" value="1"/>
</dbReference>
<keyword evidence="6" id="KW-1185">Reference proteome</keyword>
<dbReference type="AlphaFoldDB" id="A0ABD1K8B5"/>
<dbReference type="Proteomes" id="UP001591681">
    <property type="component" value="Unassembled WGS sequence"/>
</dbReference>
<comment type="caution">
    <text evidence="5">The sequence shown here is derived from an EMBL/GenBank/DDBJ whole genome shotgun (WGS) entry which is preliminary data.</text>
</comment>
<dbReference type="Gene3D" id="3.30.710.10">
    <property type="entry name" value="Potassium Channel Kv1.1, Chain A"/>
    <property type="match status" value="1"/>
</dbReference>
<evidence type="ECO:0000256" key="2">
    <source>
        <dbReference type="SAM" id="MobiDB-lite"/>
    </source>
</evidence>
<keyword evidence="1" id="KW-0863">Zinc-finger</keyword>
<keyword evidence="1" id="KW-0862">Zinc</keyword>
<evidence type="ECO:0000313" key="6">
    <source>
        <dbReference type="Proteomes" id="UP001591681"/>
    </source>
</evidence>
<dbReference type="PROSITE" id="PS50157">
    <property type="entry name" value="ZINC_FINGER_C2H2_2"/>
    <property type="match status" value="1"/>
</dbReference>
<dbReference type="GO" id="GO:0008270">
    <property type="term" value="F:zinc ion binding"/>
    <property type="evidence" value="ECO:0007669"/>
    <property type="project" value="UniProtKB-KW"/>
</dbReference>
<feature type="domain" description="BTB" evidence="3">
    <location>
        <begin position="29"/>
        <end position="91"/>
    </location>
</feature>
<dbReference type="SMART" id="SM00225">
    <property type="entry name" value="BTB"/>
    <property type="match status" value="1"/>
</dbReference>
<dbReference type="InterPro" id="IPR011333">
    <property type="entry name" value="SKP1/BTB/POZ_sf"/>
</dbReference>
<gene>
    <name evidence="5" type="ORF">ACEWY4_010085</name>
</gene>
<sequence length="393" mass="43743">MGSVQLQNPAHPATLLAKANQMRLSGMLCDVAIVVDGREFRAHRTILACASKMFQILFQRQSQRYTLDFLSPKTFGQILDYAYTSTLHARLEELDDLLYAAEILEMEFLEEQCLKILESVQSAEEAQEEEERRRGRGRRGEEEEERRRRGGGEEREEERRREKEEEDRRGGRRAMLGALGVSAMTETSQNPLVPTSLRGSTPNSYVNQSLSRGVGHSTEFTEGLNMSHLPSNQHPITPQHVKREEPMQVDTGGSVHGSHDDDEGVTHGDRAGTPSRASRESVITRARQIGHAPEDPTESQSGFVGVASLYSMPPVTASHIAPLAVAPPLHMQLDLGPYGGLLGPNFLQRDFLSTLVGVANDRRHLFRCDVCGMELPDDNALEQHRCVCVCVHV</sequence>
<evidence type="ECO:0000259" key="3">
    <source>
        <dbReference type="PROSITE" id="PS50097"/>
    </source>
</evidence>
<reference evidence="5 6" key="1">
    <citation type="submission" date="2024-09" db="EMBL/GenBank/DDBJ databases">
        <title>A chromosome-level genome assembly of Gray's grenadier anchovy, Coilia grayii.</title>
        <authorList>
            <person name="Fu Z."/>
        </authorList>
    </citation>
    <scope>NUCLEOTIDE SEQUENCE [LARGE SCALE GENOMIC DNA]</scope>
    <source>
        <strain evidence="5">G4</strain>
        <tissue evidence="5">Muscle</tissue>
    </source>
</reference>
<dbReference type="PANTHER" id="PTHR46105:SF6">
    <property type="entry name" value="ZINC FINGER AND BTB DOMAIN-CONTAINING PROTEIN 7A"/>
    <property type="match status" value="1"/>
</dbReference>
<feature type="compositionally biased region" description="Polar residues" evidence="2">
    <location>
        <begin position="184"/>
        <end position="209"/>
    </location>
</feature>
<keyword evidence="1" id="KW-0479">Metal-binding</keyword>
<feature type="region of interest" description="Disordered" evidence="2">
    <location>
        <begin position="249"/>
        <end position="283"/>
    </location>
</feature>
<dbReference type="InterPro" id="IPR000210">
    <property type="entry name" value="BTB/POZ_dom"/>
</dbReference>
<dbReference type="InterPro" id="IPR013087">
    <property type="entry name" value="Znf_C2H2_type"/>
</dbReference>
<dbReference type="SUPFAM" id="SSF54695">
    <property type="entry name" value="POZ domain"/>
    <property type="match status" value="1"/>
</dbReference>
<proteinExistence type="predicted"/>
<dbReference type="PANTHER" id="PTHR46105">
    <property type="entry name" value="AGAP004733-PA"/>
    <property type="match status" value="1"/>
</dbReference>
<evidence type="ECO:0000256" key="1">
    <source>
        <dbReference type="PROSITE-ProRule" id="PRU00042"/>
    </source>
</evidence>
<feature type="region of interest" description="Disordered" evidence="2">
    <location>
        <begin position="121"/>
        <end position="209"/>
    </location>
</feature>
<dbReference type="InterPro" id="IPR050457">
    <property type="entry name" value="ZnFinger_BTB_dom_contain"/>
</dbReference>
<feature type="domain" description="C2H2-type" evidence="4">
    <location>
        <begin position="366"/>
        <end position="393"/>
    </location>
</feature>
<evidence type="ECO:0000313" key="5">
    <source>
        <dbReference type="EMBL" id="KAL2095366.1"/>
    </source>
</evidence>
<name>A0ABD1K8B5_9TELE</name>
<feature type="compositionally biased region" description="Basic and acidic residues" evidence="2">
    <location>
        <begin position="130"/>
        <end position="169"/>
    </location>
</feature>
<dbReference type="PROSITE" id="PS50097">
    <property type="entry name" value="BTB"/>
    <property type="match status" value="1"/>
</dbReference>
<protein>
    <submittedName>
        <fullName evidence="5">Uncharacterized protein</fullName>
    </submittedName>
</protein>
<evidence type="ECO:0000259" key="4">
    <source>
        <dbReference type="PROSITE" id="PS50157"/>
    </source>
</evidence>
<dbReference type="EMBL" id="JBHFQA010000008">
    <property type="protein sequence ID" value="KAL2095366.1"/>
    <property type="molecule type" value="Genomic_DNA"/>
</dbReference>
<organism evidence="5 6">
    <name type="scientific">Coilia grayii</name>
    <name type="common">Gray's grenadier anchovy</name>
    <dbReference type="NCBI Taxonomy" id="363190"/>
    <lineage>
        <taxon>Eukaryota</taxon>
        <taxon>Metazoa</taxon>
        <taxon>Chordata</taxon>
        <taxon>Craniata</taxon>
        <taxon>Vertebrata</taxon>
        <taxon>Euteleostomi</taxon>
        <taxon>Actinopterygii</taxon>
        <taxon>Neopterygii</taxon>
        <taxon>Teleostei</taxon>
        <taxon>Clupei</taxon>
        <taxon>Clupeiformes</taxon>
        <taxon>Clupeoidei</taxon>
        <taxon>Engraulidae</taxon>
        <taxon>Coilinae</taxon>
        <taxon>Coilia</taxon>
    </lineage>
</organism>